<feature type="region of interest" description="Disordered" evidence="1">
    <location>
        <begin position="259"/>
        <end position="285"/>
    </location>
</feature>
<evidence type="ECO:0000256" key="1">
    <source>
        <dbReference type="SAM" id="MobiDB-lite"/>
    </source>
</evidence>
<reference evidence="2" key="1">
    <citation type="submission" date="2016-06" db="UniProtKB">
        <authorList>
            <consortium name="WormBaseParasite"/>
        </authorList>
    </citation>
    <scope>IDENTIFICATION</scope>
</reference>
<dbReference type="STRING" id="6186.A0A183KJ34"/>
<feature type="compositionally biased region" description="Polar residues" evidence="1">
    <location>
        <begin position="262"/>
        <end position="278"/>
    </location>
</feature>
<accession>A0A183KJ34</accession>
<organism evidence="2">
    <name type="scientific">Schistosoma curassoni</name>
    <dbReference type="NCBI Taxonomy" id="6186"/>
    <lineage>
        <taxon>Eukaryota</taxon>
        <taxon>Metazoa</taxon>
        <taxon>Spiralia</taxon>
        <taxon>Lophotrochozoa</taxon>
        <taxon>Platyhelminthes</taxon>
        <taxon>Trematoda</taxon>
        <taxon>Digenea</taxon>
        <taxon>Strigeidida</taxon>
        <taxon>Schistosomatoidea</taxon>
        <taxon>Schistosomatidae</taxon>
        <taxon>Schistosoma</taxon>
    </lineage>
</organism>
<name>A0A183KJ34_9TREM</name>
<dbReference type="WBParaSite" id="SCUD_0001504301-mRNA-1">
    <property type="protein sequence ID" value="SCUD_0001504301-mRNA-1"/>
    <property type="gene ID" value="SCUD_0001504301"/>
</dbReference>
<proteinExistence type="predicted"/>
<dbReference type="AlphaFoldDB" id="A0A183KJ34"/>
<evidence type="ECO:0000313" key="2">
    <source>
        <dbReference type="WBParaSite" id="SCUD_0001504301-mRNA-1"/>
    </source>
</evidence>
<sequence>LLFSYQFYLFISPISTLPYGSNSALYKSTDFSTIPYIQESVHHISPLYKSNHYNQSKSINVINELQNVTNKGNDLINMNDEESRSEIEEEEEVVVEVEEDDEEDLFTTIRSETPSPAPSIAAAILRPNYYSNLKEHRKTIDPSDFTVYTSIPRNLMMNKLINKSGNTSGYSNGMVNKDLEELLDLPKTIWTACLPDVQPINGNSHSNRSVKYYKRQLPQIPSEVNKIDVRDTFIPCQISTSIGIKKGRDNLLTDVLKEDQTSSRLSLDNPNSTAQSRFTGEPDTV</sequence>
<protein>
    <submittedName>
        <fullName evidence="2">Uncharacterized protein</fullName>
    </submittedName>
</protein>